<dbReference type="AlphaFoldDB" id="A0A4Y8IKS2"/>
<comment type="caution">
    <text evidence="1">The sequence shown here is derived from an EMBL/GenBank/DDBJ whole genome shotgun (WGS) entry which is preliminary data.</text>
</comment>
<dbReference type="Pfam" id="PF13469">
    <property type="entry name" value="Sulfotransfer_3"/>
    <property type="match status" value="1"/>
</dbReference>
<evidence type="ECO:0008006" key="3">
    <source>
        <dbReference type="Google" id="ProtNLM"/>
    </source>
</evidence>
<dbReference type="Gene3D" id="3.40.50.300">
    <property type="entry name" value="P-loop containing nucleotide triphosphate hydrolases"/>
    <property type="match status" value="1"/>
</dbReference>
<organism evidence="1 2">
    <name type="scientific">Filobacillus milosensis</name>
    <dbReference type="NCBI Taxonomy" id="94137"/>
    <lineage>
        <taxon>Bacteria</taxon>
        <taxon>Bacillati</taxon>
        <taxon>Bacillota</taxon>
        <taxon>Bacilli</taxon>
        <taxon>Bacillales</taxon>
        <taxon>Bacillaceae</taxon>
        <taxon>Filobacillus</taxon>
    </lineage>
</organism>
<sequence length="266" mass="30943">MKRGNLLIMNKQIIVLGMHRSGTSTLALILQSIGVNMGEELLGANSGNPYGHGEDIDFLNINNKMLKHVNKSWDFPPSDDNIKTAFFKHRKSIQKLINIKNSKPLWGWKEPRTSLFVNEYHDCLSNPYYIYVERDPHEVAESLKKRNGMPIKKGLRLYERYTEKIQNFIEENPEIRILKINFKDINSDSLAVINRLIDFLEIEPSKSEIGLALKIVKPLGVVRANRKNIKHKEMIFLLNKVLHHPFRSIISFFRISFKKIKYFLGI</sequence>
<proteinExistence type="predicted"/>
<evidence type="ECO:0000313" key="1">
    <source>
        <dbReference type="EMBL" id="TFB14179.1"/>
    </source>
</evidence>
<dbReference type="OrthoDB" id="9816424at2"/>
<evidence type="ECO:0000313" key="2">
    <source>
        <dbReference type="Proteomes" id="UP000297975"/>
    </source>
</evidence>
<reference evidence="1 2" key="1">
    <citation type="submission" date="2019-03" db="EMBL/GenBank/DDBJ databases">
        <authorList>
            <person name="He R.-H."/>
        </authorList>
    </citation>
    <scope>NUCLEOTIDE SEQUENCE [LARGE SCALE GENOMIC DNA]</scope>
    <source>
        <strain evidence="2">SH 714</strain>
    </source>
</reference>
<accession>A0A4Y8IKS2</accession>
<keyword evidence="2" id="KW-1185">Reference proteome</keyword>
<gene>
    <name evidence="1" type="ORF">E3U55_14110</name>
</gene>
<name>A0A4Y8IKS2_9BACI</name>
<dbReference type="EMBL" id="SOPW01000018">
    <property type="protein sequence ID" value="TFB14179.1"/>
    <property type="molecule type" value="Genomic_DNA"/>
</dbReference>
<dbReference type="InterPro" id="IPR027417">
    <property type="entry name" value="P-loop_NTPase"/>
</dbReference>
<protein>
    <recommendedName>
        <fullName evidence="3">Sulfotransferase family protein</fullName>
    </recommendedName>
</protein>
<dbReference type="Proteomes" id="UP000297975">
    <property type="component" value="Unassembled WGS sequence"/>
</dbReference>
<dbReference type="SUPFAM" id="SSF52540">
    <property type="entry name" value="P-loop containing nucleoside triphosphate hydrolases"/>
    <property type="match status" value="1"/>
</dbReference>